<dbReference type="PANTHER" id="PTHR46268">
    <property type="entry name" value="STRESS RESPONSE PROTEIN NHAX"/>
    <property type="match status" value="1"/>
</dbReference>
<feature type="region of interest" description="Disordered" evidence="2">
    <location>
        <begin position="45"/>
        <end position="80"/>
    </location>
</feature>
<organism evidence="4 5">
    <name type="scientific">Halorientalis regularis</name>
    <dbReference type="NCBI Taxonomy" id="660518"/>
    <lineage>
        <taxon>Archaea</taxon>
        <taxon>Methanobacteriati</taxon>
        <taxon>Methanobacteriota</taxon>
        <taxon>Stenosarchaea group</taxon>
        <taxon>Halobacteria</taxon>
        <taxon>Halobacteriales</taxon>
        <taxon>Haloarculaceae</taxon>
        <taxon>Halorientalis</taxon>
    </lineage>
</organism>
<dbReference type="InterPro" id="IPR014729">
    <property type="entry name" value="Rossmann-like_a/b/a_fold"/>
</dbReference>
<name>A0A1G7PWT9_9EURY</name>
<keyword evidence="5" id="KW-1185">Reference proteome</keyword>
<accession>A0A1G7PWT9</accession>
<feature type="domain" description="UspA" evidence="3">
    <location>
        <begin position="232"/>
        <end position="369"/>
    </location>
</feature>
<dbReference type="Pfam" id="PF00582">
    <property type="entry name" value="Usp"/>
    <property type="match status" value="2"/>
</dbReference>
<dbReference type="AlphaFoldDB" id="A0A1G7PWT9"/>
<feature type="domain" description="UspA" evidence="3">
    <location>
        <begin position="90"/>
        <end position="221"/>
    </location>
</feature>
<dbReference type="EMBL" id="FNBK01000011">
    <property type="protein sequence ID" value="SDF90713.1"/>
    <property type="molecule type" value="Genomic_DNA"/>
</dbReference>
<protein>
    <submittedName>
        <fullName evidence="4">Nucleotide-binding universal stress protein, UspA family</fullName>
    </submittedName>
</protein>
<dbReference type="CDD" id="cd00293">
    <property type="entry name" value="USP-like"/>
    <property type="match status" value="2"/>
</dbReference>
<gene>
    <name evidence="4" type="ORF">SAMN05216218_11155</name>
</gene>
<evidence type="ECO:0000256" key="2">
    <source>
        <dbReference type="SAM" id="MobiDB-lite"/>
    </source>
</evidence>
<dbReference type="PANTHER" id="PTHR46268:SF6">
    <property type="entry name" value="UNIVERSAL STRESS PROTEIN UP12"/>
    <property type="match status" value="1"/>
</dbReference>
<dbReference type="InterPro" id="IPR006016">
    <property type="entry name" value="UspA"/>
</dbReference>
<evidence type="ECO:0000313" key="4">
    <source>
        <dbReference type="EMBL" id="SDF90713.1"/>
    </source>
</evidence>
<feature type="compositionally biased region" description="Basic and acidic residues" evidence="2">
    <location>
        <begin position="45"/>
        <end position="61"/>
    </location>
</feature>
<dbReference type="PRINTS" id="PR01438">
    <property type="entry name" value="UNVRSLSTRESS"/>
</dbReference>
<comment type="similarity">
    <text evidence="1">Belongs to the universal stress protein A family.</text>
</comment>
<evidence type="ECO:0000256" key="1">
    <source>
        <dbReference type="ARBA" id="ARBA00008791"/>
    </source>
</evidence>
<dbReference type="Gene3D" id="3.40.50.620">
    <property type="entry name" value="HUPs"/>
    <property type="match status" value="2"/>
</dbReference>
<evidence type="ECO:0000313" key="5">
    <source>
        <dbReference type="Proteomes" id="UP000199076"/>
    </source>
</evidence>
<dbReference type="Proteomes" id="UP000199076">
    <property type="component" value="Unassembled WGS sequence"/>
</dbReference>
<dbReference type="SUPFAM" id="SSF52402">
    <property type="entry name" value="Adenine nucleotide alpha hydrolases-like"/>
    <property type="match status" value="2"/>
</dbReference>
<evidence type="ECO:0000259" key="3">
    <source>
        <dbReference type="Pfam" id="PF00582"/>
    </source>
</evidence>
<reference evidence="5" key="1">
    <citation type="submission" date="2016-10" db="EMBL/GenBank/DDBJ databases">
        <authorList>
            <person name="Varghese N."/>
            <person name="Submissions S."/>
        </authorList>
    </citation>
    <scope>NUCLEOTIDE SEQUENCE [LARGE SCALE GENOMIC DNA]</scope>
    <source>
        <strain evidence="5">IBRC-M 10760</strain>
    </source>
</reference>
<proteinExistence type="inferred from homology"/>
<dbReference type="InterPro" id="IPR006015">
    <property type="entry name" value="Universal_stress_UspA"/>
</dbReference>
<sequence length="375" mass="40721">MGGCQVPDLLIEFEQRAGRALDAVDGGDLLGEREQGRFVRFQHVDDESADGDHTRTWHPDAPRASTRRGGERGQVRATPIPLPVDRGTVFERILVPTDRSDPARRALEQAADLTTRYDATLTALRVVDTRELDGSSDLDERTEVARTDLDDAIEDLDVDPTPEGVVRAGIPSEEILDYADEEWIDLIVMGTHGRTGVRRYLLGSVAEKVVRLSDLPVLSVHPAEVDVGSVPYERILVPTDGSDGAGVAVDCATDLAKTYGADLHAVSVVDTGAMAPDVQFDVIRDQLRERAQTAVETVAEATREAGIDDTQTAVLEGRAHDAIKSYADEERIDLIVMGTHGRSGLDRYLLGSVAEKLVRTASVPVLTVRMPEASE</sequence>